<dbReference type="SUPFAM" id="SSF51905">
    <property type="entry name" value="FAD/NAD(P)-binding domain"/>
    <property type="match status" value="1"/>
</dbReference>
<dbReference type="PANTHER" id="PTHR37417:SF2">
    <property type="entry name" value="67 KDA MYOSIN-CROSS-REACTIVE ANTIGEN FAMILY PROTEIN (AFU_ORTHOLOGUE AFUA_5G09970)"/>
    <property type="match status" value="1"/>
</dbReference>
<keyword evidence="3" id="KW-1185">Reference proteome</keyword>
<keyword evidence="1" id="KW-1133">Transmembrane helix</keyword>
<dbReference type="PANTHER" id="PTHR37417">
    <property type="entry name" value="67 KDA MYOSIN-CROSS-REACTIVE ANTIGEN FAMILY PROTEIN (AFU_ORTHOLOGUE AFUA_5G09970)"/>
    <property type="match status" value="1"/>
</dbReference>
<organism evidence="2 3">
    <name type="scientific">Caballeronia pedi</name>
    <dbReference type="NCBI Taxonomy" id="1777141"/>
    <lineage>
        <taxon>Bacteria</taxon>
        <taxon>Pseudomonadati</taxon>
        <taxon>Pseudomonadota</taxon>
        <taxon>Betaproteobacteria</taxon>
        <taxon>Burkholderiales</taxon>
        <taxon>Burkholderiaceae</taxon>
        <taxon>Caballeronia</taxon>
    </lineage>
</organism>
<keyword evidence="2" id="KW-0456">Lyase</keyword>
<gene>
    <name evidence="2" type="primary">ohyA</name>
    <name evidence="2" type="ORF">AWB80_01654</name>
</gene>
<dbReference type="EMBL" id="FCOE02000004">
    <property type="protein sequence ID" value="SAK51507.1"/>
    <property type="molecule type" value="Genomic_DNA"/>
</dbReference>
<keyword evidence="1" id="KW-0472">Membrane</keyword>
<sequence length="545" mass="60875">MNERSSQSEGTRSRDKSQCMSDDGRFYLVGGGIASLAAAAFLIRDAKVPGHLISIFEELNKLGGSLDGGGTPDDGYIIRGGRMLESRYSCTYDLFDSIPTTDGRTTVTKEIFSWNANARTHSKSRLVRDGKRQESPAYGLARKHLATIARLAVEPESLLDASRIDDHFDQSFFETNFWVIWATTFAFQPWHSAVEFRRYLLRFAHMTPGLNRLDGIMRTVFNQYDSMVVPLKKWLGERGVNFRHNTKVVDLHFDETDPEARCVSGLACETGGIKSVVPVQRNDVVLVTLGSMTASSSFGTTCRRPKLELHEGSGAWELWKNIAAGRPKFGNPSTFADHVNESKWLSFTATLHDPTFFELIRNLTGNVPGEGGLITFSESNWLASIVLPHQPHFVGQPRDVQVFWGYGLFVDRPGNYVEKAMAECTGREILTEILGHLRVEESAARILDDAICIPCLMPYITSQFLARRRGDRPQIIPEGWANLAFIGQFCEVPDDVVFTVEYSIRSAQAAVYRLLGIDRSPPAIHSGKHDVRGLYRAMEALVKSN</sequence>
<accession>A0A158A334</accession>
<dbReference type="Gene3D" id="3.50.50.60">
    <property type="entry name" value="FAD/NAD(P)-binding domain"/>
    <property type="match status" value="2"/>
</dbReference>
<reference evidence="2" key="1">
    <citation type="submission" date="2016-01" db="EMBL/GenBank/DDBJ databases">
        <authorList>
            <person name="Peeters C."/>
        </authorList>
    </citation>
    <scope>NUCLEOTIDE SEQUENCE [LARGE SCALE GENOMIC DNA]</scope>
    <source>
        <strain evidence="2">LMG 29323</strain>
    </source>
</reference>
<evidence type="ECO:0000313" key="3">
    <source>
        <dbReference type="Proteomes" id="UP000054911"/>
    </source>
</evidence>
<evidence type="ECO:0000313" key="2">
    <source>
        <dbReference type="EMBL" id="SAK51507.1"/>
    </source>
</evidence>
<comment type="caution">
    <text evidence="2">The sequence shown here is derived from an EMBL/GenBank/DDBJ whole genome shotgun (WGS) entry which is preliminary data.</text>
</comment>
<dbReference type="Gene3D" id="3.30.9.80">
    <property type="match status" value="1"/>
</dbReference>
<protein>
    <submittedName>
        <fullName evidence="2">Oleate hydratase</fullName>
        <ecNumber evidence="2">4.2.1.53</ecNumber>
    </submittedName>
</protein>
<dbReference type="EC" id="4.2.1.53" evidence="2"/>
<keyword evidence="1" id="KW-0812">Transmembrane</keyword>
<name>A0A158A334_9BURK</name>
<dbReference type="AlphaFoldDB" id="A0A158A334"/>
<dbReference type="NCBIfam" id="NF010584">
    <property type="entry name" value="PRK13977.1"/>
    <property type="match status" value="1"/>
</dbReference>
<dbReference type="GO" id="GO:0006631">
    <property type="term" value="P:fatty acid metabolic process"/>
    <property type="evidence" value="ECO:0007669"/>
    <property type="project" value="InterPro"/>
</dbReference>
<dbReference type="InterPro" id="IPR036188">
    <property type="entry name" value="FAD/NAD-bd_sf"/>
</dbReference>
<dbReference type="Proteomes" id="UP000054911">
    <property type="component" value="Unassembled WGS sequence"/>
</dbReference>
<feature type="transmembrane region" description="Helical" evidence="1">
    <location>
        <begin position="26"/>
        <end position="43"/>
    </location>
</feature>
<dbReference type="GO" id="GO:0071949">
    <property type="term" value="F:FAD binding"/>
    <property type="evidence" value="ECO:0007669"/>
    <property type="project" value="InterPro"/>
</dbReference>
<proteinExistence type="predicted"/>
<evidence type="ECO:0000256" key="1">
    <source>
        <dbReference type="SAM" id="Phobius"/>
    </source>
</evidence>
<dbReference type="GO" id="GO:0050151">
    <property type="term" value="F:oleate hydratase activity"/>
    <property type="evidence" value="ECO:0007669"/>
    <property type="project" value="UniProtKB-EC"/>
</dbReference>
<dbReference type="InterPro" id="IPR010354">
    <property type="entry name" value="Oleate_hydratase"/>
</dbReference>
<dbReference type="Pfam" id="PF06100">
    <property type="entry name" value="MCRA"/>
    <property type="match status" value="1"/>
</dbReference>